<sequence>MAVLGSIVTYGVSAADEDAFSRRVSRVDQVRGGSHPVAGDEVSALVIKHYGGDPGAEVADLVVKIDGMGPQWLGSVRQGAKGEQGRWW</sequence>
<reference evidence="1" key="1">
    <citation type="submission" date="2021-01" db="EMBL/GenBank/DDBJ databases">
        <title>Whole genome shotgun sequence of Planosporangium mesophilum NBRC 109066.</title>
        <authorList>
            <person name="Komaki H."/>
            <person name="Tamura T."/>
        </authorList>
    </citation>
    <scope>NUCLEOTIDE SEQUENCE</scope>
    <source>
        <strain evidence="1">NBRC 109066</strain>
    </source>
</reference>
<evidence type="ECO:0000313" key="1">
    <source>
        <dbReference type="EMBL" id="GII20997.1"/>
    </source>
</evidence>
<accession>A0A8J3T9B2</accession>
<comment type="caution">
    <text evidence="1">The sequence shown here is derived from an EMBL/GenBank/DDBJ whole genome shotgun (WGS) entry which is preliminary data.</text>
</comment>
<proteinExistence type="predicted"/>
<dbReference type="EMBL" id="BOON01000005">
    <property type="protein sequence ID" value="GII20997.1"/>
    <property type="molecule type" value="Genomic_DNA"/>
</dbReference>
<keyword evidence="2" id="KW-1185">Reference proteome</keyword>
<evidence type="ECO:0000313" key="2">
    <source>
        <dbReference type="Proteomes" id="UP000599074"/>
    </source>
</evidence>
<name>A0A8J3T9B2_9ACTN</name>
<organism evidence="1 2">
    <name type="scientific">Planosporangium mesophilum</name>
    <dbReference type="NCBI Taxonomy" id="689768"/>
    <lineage>
        <taxon>Bacteria</taxon>
        <taxon>Bacillati</taxon>
        <taxon>Actinomycetota</taxon>
        <taxon>Actinomycetes</taxon>
        <taxon>Micromonosporales</taxon>
        <taxon>Micromonosporaceae</taxon>
        <taxon>Planosporangium</taxon>
    </lineage>
</organism>
<dbReference type="Proteomes" id="UP000599074">
    <property type="component" value="Unassembled WGS sequence"/>
</dbReference>
<dbReference type="AlphaFoldDB" id="A0A8J3T9B2"/>
<protein>
    <submittedName>
        <fullName evidence="1">Uncharacterized protein</fullName>
    </submittedName>
</protein>
<dbReference type="RefSeq" id="WP_168112778.1">
    <property type="nucleotide sequence ID" value="NZ_BOON01000005.1"/>
</dbReference>
<gene>
    <name evidence="1" type="ORF">Pme01_05940</name>
</gene>